<protein>
    <submittedName>
        <fullName evidence="3">Helix-turn-helix transcriptional regulator</fullName>
    </submittedName>
</protein>
<dbReference type="GO" id="GO:0003677">
    <property type="term" value="F:DNA binding"/>
    <property type="evidence" value="ECO:0007669"/>
    <property type="project" value="UniProtKB-KW"/>
</dbReference>
<dbReference type="Proteomes" id="UP000315400">
    <property type="component" value="Unassembled WGS sequence"/>
</dbReference>
<evidence type="ECO:0000313" key="4">
    <source>
        <dbReference type="Proteomes" id="UP000315400"/>
    </source>
</evidence>
<feature type="domain" description="HTH cro/C1-type" evidence="2">
    <location>
        <begin position="68"/>
        <end position="122"/>
    </location>
</feature>
<comment type="caution">
    <text evidence="3">The sequence shown here is derived from an EMBL/GenBank/DDBJ whole genome shotgun (WGS) entry which is preliminary data.</text>
</comment>
<proteinExistence type="predicted"/>
<dbReference type="InterPro" id="IPR001387">
    <property type="entry name" value="Cro/C1-type_HTH"/>
</dbReference>
<dbReference type="SMART" id="SM00530">
    <property type="entry name" value="HTH_XRE"/>
    <property type="match status" value="1"/>
</dbReference>
<dbReference type="GO" id="GO:0005829">
    <property type="term" value="C:cytosol"/>
    <property type="evidence" value="ECO:0007669"/>
    <property type="project" value="TreeGrafter"/>
</dbReference>
<reference evidence="3 4" key="1">
    <citation type="submission" date="2019-06" db="EMBL/GenBank/DDBJ databases">
        <title>Metagenome assembled Genome of Spiribacter salinus SL48-SHIP from the microbial mat of Salt Lake 48 (Novosibirsk region, Russia).</title>
        <authorList>
            <person name="Shipova A."/>
            <person name="Rozanov A.S."/>
            <person name="Bryanskaya A.V."/>
            <person name="Peltek S.E."/>
        </authorList>
    </citation>
    <scope>NUCLEOTIDE SEQUENCE [LARGE SCALE GENOMIC DNA]</scope>
    <source>
        <strain evidence="3">SL48-SHIP-2</strain>
    </source>
</reference>
<dbReference type="EMBL" id="VIFK01000172">
    <property type="protein sequence ID" value="TQE98580.1"/>
    <property type="molecule type" value="Genomic_DNA"/>
</dbReference>
<evidence type="ECO:0000259" key="2">
    <source>
        <dbReference type="PROSITE" id="PS50943"/>
    </source>
</evidence>
<accession>A0A540VP96</accession>
<keyword evidence="1" id="KW-0238">DNA-binding</keyword>
<evidence type="ECO:0000256" key="1">
    <source>
        <dbReference type="ARBA" id="ARBA00023125"/>
    </source>
</evidence>
<organism evidence="3 4">
    <name type="scientific">Spiribacter salinus</name>
    <dbReference type="NCBI Taxonomy" id="1335746"/>
    <lineage>
        <taxon>Bacteria</taxon>
        <taxon>Pseudomonadati</taxon>
        <taxon>Pseudomonadota</taxon>
        <taxon>Gammaproteobacteria</taxon>
        <taxon>Chromatiales</taxon>
        <taxon>Ectothiorhodospiraceae</taxon>
        <taxon>Spiribacter</taxon>
    </lineage>
</organism>
<dbReference type="AlphaFoldDB" id="A0A540VP96"/>
<dbReference type="PANTHER" id="PTHR46797">
    <property type="entry name" value="HTH-TYPE TRANSCRIPTIONAL REGULATOR"/>
    <property type="match status" value="1"/>
</dbReference>
<dbReference type="InterPro" id="IPR010982">
    <property type="entry name" value="Lambda_DNA-bd_dom_sf"/>
</dbReference>
<gene>
    <name evidence="3" type="ORF">FKY71_13155</name>
</gene>
<evidence type="ECO:0000313" key="3">
    <source>
        <dbReference type="EMBL" id="TQE98580.1"/>
    </source>
</evidence>
<sequence>MTAQIIRKDGRPEYAIVPWKDYETLVRKAEELDDTFAYDRAVAELQQGHDELVPAEVVNRLLAGEPPIRVWREYRGLTQSELAARSGLSQSYVAMLERGARRGTIDKLGRLAQALELDTEDLLPQPPEAGA</sequence>
<dbReference type="GO" id="GO:0003700">
    <property type="term" value="F:DNA-binding transcription factor activity"/>
    <property type="evidence" value="ECO:0007669"/>
    <property type="project" value="TreeGrafter"/>
</dbReference>
<dbReference type="PROSITE" id="PS50943">
    <property type="entry name" value="HTH_CROC1"/>
    <property type="match status" value="1"/>
</dbReference>
<dbReference type="Gene3D" id="1.10.260.40">
    <property type="entry name" value="lambda repressor-like DNA-binding domains"/>
    <property type="match status" value="1"/>
</dbReference>
<dbReference type="PANTHER" id="PTHR46797:SF1">
    <property type="entry name" value="METHYLPHOSPHONATE SYNTHASE"/>
    <property type="match status" value="1"/>
</dbReference>
<dbReference type="InterPro" id="IPR050807">
    <property type="entry name" value="TransReg_Diox_bact_type"/>
</dbReference>
<name>A0A540VP96_9GAMM</name>
<dbReference type="Pfam" id="PF01381">
    <property type="entry name" value="HTH_3"/>
    <property type="match status" value="1"/>
</dbReference>
<dbReference type="CDD" id="cd00093">
    <property type="entry name" value="HTH_XRE"/>
    <property type="match status" value="1"/>
</dbReference>
<dbReference type="SUPFAM" id="SSF47413">
    <property type="entry name" value="lambda repressor-like DNA-binding domains"/>
    <property type="match status" value="1"/>
</dbReference>